<dbReference type="CDD" id="cd03134">
    <property type="entry name" value="GATase1_PfpI_like"/>
    <property type="match status" value="1"/>
</dbReference>
<comment type="caution">
    <text evidence="3">The sequence shown here is derived from an EMBL/GenBank/DDBJ whole genome shotgun (WGS) entry which is preliminary data.</text>
</comment>
<evidence type="ECO:0000259" key="2">
    <source>
        <dbReference type="Pfam" id="PF01965"/>
    </source>
</evidence>
<dbReference type="InterPro" id="IPR029062">
    <property type="entry name" value="Class_I_gatase-like"/>
</dbReference>
<dbReference type="NCBIfam" id="TIGR01382">
    <property type="entry name" value="PfpI"/>
    <property type="match status" value="1"/>
</dbReference>
<dbReference type="PANTHER" id="PTHR42733:SF12">
    <property type="entry name" value="PROTEINASE"/>
    <property type="match status" value="1"/>
</dbReference>
<dbReference type="InterPro" id="IPR006286">
    <property type="entry name" value="C56_PfpI-like"/>
</dbReference>
<dbReference type="Proteomes" id="UP000742460">
    <property type="component" value="Unassembled WGS sequence"/>
</dbReference>
<sequence>MNSALEGRKILLLSSNFGTETDEIRTPIATLREAGATVTVVAPEAGVVKTLERDRELGPEVPVDATYDSVKAADFDALVLPGGTLNADALRADETAQFLVRSFAADGKPVAAICHAPWLLVETGLADGRELTSVPTIRTDLVNAGGRWSDEAVVVDDSAGFRLITSRTPDDLDAFDKAIIDALS</sequence>
<protein>
    <submittedName>
        <fullName evidence="3">Type 1 glutamine amidotransferase</fullName>
    </submittedName>
</protein>
<keyword evidence="3" id="KW-0315">Glutamine amidotransferase</keyword>
<dbReference type="PANTHER" id="PTHR42733">
    <property type="entry name" value="DJ-1 PROTEIN"/>
    <property type="match status" value="1"/>
</dbReference>
<comment type="similarity">
    <text evidence="1">Belongs to the peptidase C56 family.</text>
</comment>
<name>A0A921MUF0_9MICO</name>
<dbReference type="Pfam" id="PF01965">
    <property type="entry name" value="DJ-1_PfpI"/>
    <property type="match status" value="1"/>
</dbReference>
<dbReference type="EMBL" id="DYUE01000103">
    <property type="protein sequence ID" value="HJG90868.1"/>
    <property type="molecule type" value="Genomic_DNA"/>
</dbReference>
<gene>
    <name evidence="3" type="ORF">K8V81_04000</name>
</gene>
<accession>A0A921MUF0</accession>
<dbReference type="SUPFAM" id="SSF52317">
    <property type="entry name" value="Class I glutamine amidotransferase-like"/>
    <property type="match status" value="1"/>
</dbReference>
<dbReference type="PROSITE" id="PS51276">
    <property type="entry name" value="PEPTIDASE_C56_PFPI"/>
    <property type="match status" value="1"/>
</dbReference>
<reference evidence="3" key="2">
    <citation type="submission" date="2021-09" db="EMBL/GenBank/DDBJ databases">
        <authorList>
            <person name="Gilroy R."/>
        </authorList>
    </citation>
    <scope>NUCLEOTIDE SEQUENCE</scope>
    <source>
        <strain evidence="3">ChiGjej5B5-22894</strain>
    </source>
</reference>
<dbReference type="AlphaFoldDB" id="A0A921MUF0"/>
<proteinExistence type="inferred from homology"/>
<reference evidence="3" key="1">
    <citation type="journal article" date="2021" name="PeerJ">
        <title>Extensive microbial diversity within the chicken gut microbiome revealed by metagenomics and culture.</title>
        <authorList>
            <person name="Gilroy R."/>
            <person name="Ravi A."/>
            <person name="Getino M."/>
            <person name="Pursley I."/>
            <person name="Horton D.L."/>
            <person name="Alikhan N.F."/>
            <person name="Baker D."/>
            <person name="Gharbi K."/>
            <person name="Hall N."/>
            <person name="Watson M."/>
            <person name="Adriaenssens E.M."/>
            <person name="Foster-Nyarko E."/>
            <person name="Jarju S."/>
            <person name="Secka A."/>
            <person name="Antonio M."/>
            <person name="Oren A."/>
            <person name="Chaudhuri R.R."/>
            <person name="La Ragione R."/>
            <person name="Hildebrand F."/>
            <person name="Pallen M.J."/>
        </authorList>
    </citation>
    <scope>NUCLEOTIDE SEQUENCE</scope>
    <source>
        <strain evidence="3">ChiGjej5B5-22894</strain>
    </source>
</reference>
<evidence type="ECO:0000256" key="1">
    <source>
        <dbReference type="ARBA" id="ARBA00008542"/>
    </source>
</evidence>
<evidence type="ECO:0000313" key="4">
    <source>
        <dbReference type="Proteomes" id="UP000742460"/>
    </source>
</evidence>
<feature type="domain" description="DJ-1/PfpI" evidence="2">
    <location>
        <begin position="9"/>
        <end position="181"/>
    </location>
</feature>
<dbReference type="InterPro" id="IPR002818">
    <property type="entry name" value="DJ-1/PfpI"/>
</dbReference>
<organism evidence="3 4">
    <name type="scientific">Brachybacterium massiliense</name>
    <dbReference type="NCBI Taxonomy" id="1755098"/>
    <lineage>
        <taxon>Bacteria</taxon>
        <taxon>Bacillati</taxon>
        <taxon>Actinomycetota</taxon>
        <taxon>Actinomycetes</taxon>
        <taxon>Micrococcales</taxon>
        <taxon>Dermabacteraceae</taxon>
        <taxon>Brachybacterium</taxon>
    </lineage>
</organism>
<dbReference type="Gene3D" id="3.40.50.880">
    <property type="match status" value="1"/>
</dbReference>
<evidence type="ECO:0000313" key="3">
    <source>
        <dbReference type="EMBL" id="HJG90868.1"/>
    </source>
</evidence>